<dbReference type="AlphaFoldDB" id="A0A3B0RPM2"/>
<dbReference type="InterPro" id="IPR025985">
    <property type="entry name" value="YnbE"/>
</dbReference>
<protein>
    <submittedName>
        <fullName evidence="2">Uncharacterized protein ynbE probable lipoprotein STY1424</fullName>
    </submittedName>
</protein>
<dbReference type="Pfam" id="PF13617">
    <property type="entry name" value="Lipoprotein_19"/>
    <property type="match status" value="1"/>
</dbReference>
<proteinExistence type="predicted"/>
<dbReference type="EMBL" id="UOEF01000103">
    <property type="protein sequence ID" value="VAV90556.1"/>
    <property type="molecule type" value="Genomic_DNA"/>
</dbReference>
<evidence type="ECO:0000313" key="2">
    <source>
        <dbReference type="EMBL" id="VAV90556.1"/>
    </source>
</evidence>
<keyword evidence="2" id="KW-0449">Lipoprotein</keyword>
<name>A0A3B0RPM2_9ZZZZ</name>
<feature type="transmembrane region" description="Helical" evidence="1">
    <location>
        <begin position="28"/>
        <end position="49"/>
    </location>
</feature>
<accession>A0A3B0RPM2</accession>
<reference evidence="2" key="1">
    <citation type="submission" date="2018-06" db="EMBL/GenBank/DDBJ databases">
        <authorList>
            <person name="Zhirakovskaya E."/>
        </authorList>
    </citation>
    <scope>NUCLEOTIDE SEQUENCE</scope>
</reference>
<keyword evidence="1" id="KW-0812">Transmembrane</keyword>
<keyword evidence="1" id="KW-1133">Transmembrane helix</keyword>
<sequence length="85" mass="9454">MVVYLGSEETSQLTDRVNNAIRRYMRSLTAFGLIFGSAMTLSACVQVSAPDKPIVINLNINIKQEVVYRLDGDAKDLITEEADIF</sequence>
<keyword evidence="1" id="KW-0472">Membrane</keyword>
<gene>
    <name evidence="2" type="ORF">MNBD_ALPHA04-1065</name>
</gene>
<organism evidence="2">
    <name type="scientific">hydrothermal vent metagenome</name>
    <dbReference type="NCBI Taxonomy" id="652676"/>
    <lineage>
        <taxon>unclassified sequences</taxon>
        <taxon>metagenomes</taxon>
        <taxon>ecological metagenomes</taxon>
    </lineage>
</organism>
<evidence type="ECO:0000256" key="1">
    <source>
        <dbReference type="SAM" id="Phobius"/>
    </source>
</evidence>